<evidence type="ECO:0000256" key="3">
    <source>
        <dbReference type="PROSITE-ProRule" id="PRU00339"/>
    </source>
</evidence>
<gene>
    <name evidence="5" type="ORF">I2501_09385</name>
</gene>
<accession>A0A931B0Z6</accession>
<evidence type="ECO:0000313" key="5">
    <source>
        <dbReference type="EMBL" id="MBF9068248.1"/>
    </source>
</evidence>
<evidence type="ECO:0000256" key="1">
    <source>
        <dbReference type="ARBA" id="ARBA00022737"/>
    </source>
</evidence>
<dbReference type="Gene3D" id="1.25.40.10">
    <property type="entry name" value="Tetratricopeptide repeat domain"/>
    <property type="match status" value="1"/>
</dbReference>
<keyword evidence="1" id="KW-0677">Repeat</keyword>
<feature type="domain" description="Tetratrico peptide repeat group 5" evidence="4">
    <location>
        <begin position="43"/>
        <end position="162"/>
    </location>
</feature>
<keyword evidence="6" id="KW-1185">Reference proteome</keyword>
<dbReference type="Pfam" id="PF13174">
    <property type="entry name" value="TPR_6"/>
    <property type="match status" value="1"/>
</dbReference>
<reference evidence="5" key="1">
    <citation type="submission" date="2020-11" db="EMBL/GenBank/DDBJ databases">
        <title>Isolation and identification of active actinomycetes.</title>
        <authorList>
            <person name="Yu B."/>
        </authorList>
    </citation>
    <scope>NUCLEOTIDE SEQUENCE</scope>
    <source>
        <strain evidence="5">NEAU-YB345</strain>
    </source>
</reference>
<organism evidence="5 6">
    <name type="scientific">Streptacidiphilus fuscans</name>
    <dbReference type="NCBI Taxonomy" id="2789292"/>
    <lineage>
        <taxon>Bacteria</taxon>
        <taxon>Bacillati</taxon>
        <taxon>Actinomycetota</taxon>
        <taxon>Actinomycetes</taxon>
        <taxon>Kitasatosporales</taxon>
        <taxon>Streptomycetaceae</taxon>
        <taxon>Streptacidiphilus</taxon>
    </lineage>
</organism>
<dbReference type="InterPro" id="IPR041656">
    <property type="entry name" value="TPR_5"/>
</dbReference>
<keyword evidence="2 3" id="KW-0802">TPR repeat</keyword>
<dbReference type="InterPro" id="IPR011990">
    <property type="entry name" value="TPR-like_helical_dom_sf"/>
</dbReference>
<dbReference type="PANTHER" id="PTHR45586:SF1">
    <property type="entry name" value="LIPOPOLYSACCHARIDE ASSEMBLY PROTEIN B"/>
    <property type="match status" value="1"/>
</dbReference>
<protein>
    <submittedName>
        <fullName evidence="5">Tetratricopeptide repeat protein</fullName>
    </submittedName>
</protein>
<evidence type="ECO:0000313" key="6">
    <source>
        <dbReference type="Proteomes" id="UP000657385"/>
    </source>
</evidence>
<sequence length="166" mass="18507">MNAPVELDREMREAIGLRDGGQFEQSCAAFQDLARRFPDSAEVSFQAAWSHDRAGREEEACGYYERALQLPGLSREDLQGALLGLGSTYRVLGRHDESVATLERAVKEFPDFPALRAFLAISYFSAGSQEKALGIMLNLLADTSSDPSVEEYLRPIRQYAEEFLGH</sequence>
<dbReference type="EMBL" id="JADPRT010000003">
    <property type="protein sequence ID" value="MBF9068248.1"/>
    <property type="molecule type" value="Genomic_DNA"/>
</dbReference>
<dbReference type="PANTHER" id="PTHR45586">
    <property type="entry name" value="TPR REPEAT-CONTAINING PROTEIN PA4667"/>
    <property type="match status" value="1"/>
</dbReference>
<dbReference type="Proteomes" id="UP000657385">
    <property type="component" value="Unassembled WGS sequence"/>
</dbReference>
<dbReference type="InterPro" id="IPR019734">
    <property type="entry name" value="TPR_rpt"/>
</dbReference>
<evidence type="ECO:0000256" key="2">
    <source>
        <dbReference type="ARBA" id="ARBA00022803"/>
    </source>
</evidence>
<evidence type="ECO:0000259" key="4">
    <source>
        <dbReference type="Pfam" id="PF12688"/>
    </source>
</evidence>
<feature type="repeat" description="TPR" evidence="3">
    <location>
        <begin position="79"/>
        <end position="112"/>
    </location>
</feature>
<name>A0A931B0Z6_9ACTN</name>
<dbReference type="InterPro" id="IPR051012">
    <property type="entry name" value="CellSynth/LPSAsmb/PSIAsmb"/>
</dbReference>
<dbReference type="SUPFAM" id="SSF48452">
    <property type="entry name" value="TPR-like"/>
    <property type="match status" value="1"/>
</dbReference>
<proteinExistence type="predicted"/>
<dbReference type="AlphaFoldDB" id="A0A931B0Z6"/>
<comment type="caution">
    <text evidence="5">The sequence shown here is derived from an EMBL/GenBank/DDBJ whole genome shotgun (WGS) entry which is preliminary data.</text>
</comment>
<dbReference type="RefSeq" id="WP_196193393.1">
    <property type="nucleotide sequence ID" value="NZ_JADPRT010000003.1"/>
</dbReference>
<dbReference type="PROSITE" id="PS50005">
    <property type="entry name" value="TPR"/>
    <property type="match status" value="1"/>
</dbReference>
<dbReference type="Pfam" id="PF12688">
    <property type="entry name" value="TPR_5"/>
    <property type="match status" value="1"/>
</dbReference>